<keyword evidence="6 8" id="KW-1133">Transmembrane helix</keyword>
<dbReference type="Proteomes" id="UP000657385">
    <property type="component" value="Unassembled WGS sequence"/>
</dbReference>
<sequence>MKAPEAPVLLRRLPAWAPPALLAFVLGVIEVGRPNLWRDELASWTAATRSLGQLWGLLGHVDAVSGAYYVFLHFWINSFGASAAALRIPSVLATAVSAGLTAVIGKRLFSARVGLWAGLLYALTPLVIRYAQEARVYAMVDTVVLLATLQLLTILDCRENPGRRRTVLRWLGYAALMALAGLLHLVALSVLTGHLWLVYSRRRRAWRGFVPAVVLVFAVLTPLLLAGHDQSGRQLNWTTRPNVFALPGLLGSITGSWPVAVVLLALTVIACMRRPGRMLLPLPVLPVLTVWIVSQGTTSYWVERYMLFVVPFWTIIAAAGAERLPVPRWSAPAAVLLVGLIAIPYQVQLRQPAAHTTTDWKGAASIIATSYREGDAFVPERGQYAKYMLDLGIEYYLPAADKPRDLFAAKTPAQADDLMAVECKVPATCLDNPPHRVWVVSYGYWHSPMSGLTLAERAALGARYRVTSVHHVNGLTIGLLTLKS</sequence>
<evidence type="ECO:0000256" key="6">
    <source>
        <dbReference type="ARBA" id="ARBA00022989"/>
    </source>
</evidence>
<feature type="transmembrane region" description="Helical" evidence="8">
    <location>
        <begin position="278"/>
        <end position="293"/>
    </location>
</feature>
<evidence type="ECO:0000256" key="4">
    <source>
        <dbReference type="ARBA" id="ARBA00022679"/>
    </source>
</evidence>
<dbReference type="AlphaFoldDB" id="A0A931AYR5"/>
<keyword evidence="4" id="KW-0808">Transferase</keyword>
<dbReference type="GO" id="GO:0005886">
    <property type="term" value="C:plasma membrane"/>
    <property type="evidence" value="ECO:0007669"/>
    <property type="project" value="UniProtKB-SubCell"/>
</dbReference>
<dbReference type="EMBL" id="JADPRT010000003">
    <property type="protein sequence ID" value="MBF9067904.1"/>
    <property type="molecule type" value="Genomic_DNA"/>
</dbReference>
<dbReference type="PANTHER" id="PTHR33908">
    <property type="entry name" value="MANNOSYLTRANSFERASE YKCB-RELATED"/>
    <property type="match status" value="1"/>
</dbReference>
<dbReference type="Pfam" id="PF13231">
    <property type="entry name" value="PMT_2"/>
    <property type="match status" value="1"/>
</dbReference>
<reference evidence="10" key="1">
    <citation type="submission" date="2020-11" db="EMBL/GenBank/DDBJ databases">
        <title>Isolation and identification of active actinomycetes.</title>
        <authorList>
            <person name="Yu B."/>
        </authorList>
    </citation>
    <scope>NUCLEOTIDE SEQUENCE</scope>
    <source>
        <strain evidence="10">NEAU-YB345</strain>
    </source>
</reference>
<evidence type="ECO:0000256" key="5">
    <source>
        <dbReference type="ARBA" id="ARBA00022692"/>
    </source>
</evidence>
<keyword evidence="5 8" id="KW-0812">Transmembrane</keyword>
<comment type="subcellular location">
    <subcellularLocation>
        <location evidence="1">Cell membrane</location>
        <topology evidence="1">Multi-pass membrane protein</topology>
    </subcellularLocation>
</comment>
<evidence type="ECO:0000256" key="2">
    <source>
        <dbReference type="ARBA" id="ARBA00022475"/>
    </source>
</evidence>
<organism evidence="10 11">
    <name type="scientific">Streptacidiphilus fuscans</name>
    <dbReference type="NCBI Taxonomy" id="2789292"/>
    <lineage>
        <taxon>Bacteria</taxon>
        <taxon>Bacillati</taxon>
        <taxon>Actinomycetota</taxon>
        <taxon>Actinomycetes</taxon>
        <taxon>Kitasatosporales</taxon>
        <taxon>Streptomycetaceae</taxon>
        <taxon>Streptacidiphilus</taxon>
    </lineage>
</organism>
<feature type="transmembrane region" description="Helical" evidence="8">
    <location>
        <begin position="52"/>
        <end position="72"/>
    </location>
</feature>
<evidence type="ECO:0000313" key="11">
    <source>
        <dbReference type="Proteomes" id="UP000657385"/>
    </source>
</evidence>
<dbReference type="InterPro" id="IPR038731">
    <property type="entry name" value="RgtA/B/C-like"/>
</dbReference>
<evidence type="ECO:0000256" key="8">
    <source>
        <dbReference type="SAM" id="Phobius"/>
    </source>
</evidence>
<dbReference type="GO" id="GO:0009103">
    <property type="term" value="P:lipopolysaccharide biosynthetic process"/>
    <property type="evidence" value="ECO:0007669"/>
    <property type="project" value="UniProtKB-ARBA"/>
</dbReference>
<dbReference type="GO" id="GO:0016763">
    <property type="term" value="F:pentosyltransferase activity"/>
    <property type="evidence" value="ECO:0007669"/>
    <property type="project" value="TreeGrafter"/>
</dbReference>
<feature type="transmembrane region" description="Helical" evidence="8">
    <location>
        <begin position="248"/>
        <end position="271"/>
    </location>
</feature>
<name>A0A931AYR5_9ACTN</name>
<feature type="transmembrane region" description="Helical" evidence="8">
    <location>
        <begin position="135"/>
        <end position="155"/>
    </location>
</feature>
<gene>
    <name evidence="10" type="ORF">I2501_07605</name>
</gene>
<keyword evidence="3" id="KW-0328">Glycosyltransferase</keyword>
<feature type="domain" description="Glycosyltransferase RgtA/B/C/D-like" evidence="9">
    <location>
        <begin position="76"/>
        <end position="221"/>
    </location>
</feature>
<evidence type="ECO:0000256" key="7">
    <source>
        <dbReference type="ARBA" id="ARBA00023136"/>
    </source>
</evidence>
<keyword evidence="7 8" id="KW-0472">Membrane</keyword>
<feature type="transmembrane region" description="Helical" evidence="8">
    <location>
        <begin position="12"/>
        <end position="32"/>
    </location>
</feature>
<evidence type="ECO:0000259" key="9">
    <source>
        <dbReference type="Pfam" id="PF13231"/>
    </source>
</evidence>
<evidence type="ECO:0000256" key="3">
    <source>
        <dbReference type="ARBA" id="ARBA00022676"/>
    </source>
</evidence>
<feature type="transmembrane region" description="Helical" evidence="8">
    <location>
        <begin position="84"/>
        <end position="103"/>
    </location>
</feature>
<dbReference type="PANTHER" id="PTHR33908:SF11">
    <property type="entry name" value="MEMBRANE PROTEIN"/>
    <property type="match status" value="1"/>
</dbReference>
<dbReference type="RefSeq" id="WP_196193105.1">
    <property type="nucleotide sequence ID" value="NZ_JADPRT010000003.1"/>
</dbReference>
<dbReference type="InterPro" id="IPR050297">
    <property type="entry name" value="LipidA_mod_glycosyltrf_83"/>
</dbReference>
<evidence type="ECO:0000256" key="1">
    <source>
        <dbReference type="ARBA" id="ARBA00004651"/>
    </source>
</evidence>
<feature type="transmembrane region" description="Helical" evidence="8">
    <location>
        <begin position="170"/>
        <end position="197"/>
    </location>
</feature>
<comment type="caution">
    <text evidence="10">The sequence shown here is derived from an EMBL/GenBank/DDBJ whole genome shotgun (WGS) entry which is preliminary data.</text>
</comment>
<proteinExistence type="predicted"/>
<keyword evidence="11" id="KW-1185">Reference proteome</keyword>
<evidence type="ECO:0000313" key="10">
    <source>
        <dbReference type="EMBL" id="MBF9067904.1"/>
    </source>
</evidence>
<feature type="transmembrane region" description="Helical" evidence="8">
    <location>
        <begin position="209"/>
        <end position="228"/>
    </location>
</feature>
<protein>
    <submittedName>
        <fullName evidence="10">Glycosyltransferase family 39 protein</fullName>
    </submittedName>
</protein>
<accession>A0A931AYR5</accession>
<keyword evidence="2" id="KW-1003">Cell membrane</keyword>
<feature type="transmembrane region" description="Helical" evidence="8">
    <location>
        <begin position="109"/>
        <end position="128"/>
    </location>
</feature>